<keyword evidence="1" id="KW-0812">Transmembrane</keyword>
<evidence type="ECO:0000256" key="1">
    <source>
        <dbReference type="SAM" id="Phobius"/>
    </source>
</evidence>
<sequence>MLKKFRFWLFFLSLLICVYNATGLDDKNLLLFLTSPHLLLLVDYSRYIRAIGNEEIQMLIWYVINVIGWFLIGWLVDSLITKLKRK</sequence>
<name>A0A2W0CQ20_9BACL</name>
<keyword evidence="1" id="KW-0472">Membrane</keyword>
<protein>
    <submittedName>
        <fullName evidence="2">Uncharacterized protein</fullName>
    </submittedName>
</protein>
<proteinExistence type="predicted"/>
<dbReference type="Proteomes" id="UP000247459">
    <property type="component" value="Unassembled WGS sequence"/>
</dbReference>
<gene>
    <name evidence="2" type="ORF">PIL02S_01948</name>
</gene>
<accession>A0A2W0CQ20</accession>
<dbReference type="EMBL" id="PRLG01000015">
    <property type="protein sequence ID" value="PYY29748.1"/>
    <property type="molecule type" value="Genomic_DNA"/>
</dbReference>
<feature type="transmembrane region" description="Helical" evidence="1">
    <location>
        <begin position="59"/>
        <end position="80"/>
    </location>
</feature>
<dbReference type="OrthoDB" id="2622240at2"/>
<reference evidence="2 3" key="1">
    <citation type="submission" date="2018-01" db="EMBL/GenBank/DDBJ databases">
        <title>Genome sequence of the PGP bacterium Paenibacillus illinoisensis E3.</title>
        <authorList>
            <person name="Rolli E."/>
            <person name="Marasco R."/>
            <person name="Bessem C."/>
            <person name="Michoud G."/>
            <person name="Gaiarsa S."/>
            <person name="Borin S."/>
            <person name="Daffonchio D."/>
        </authorList>
    </citation>
    <scope>NUCLEOTIDE SEQUENCE [LARGE SCALE GENOMIC DNA]</scope>
    <source>
        <strain evidence="2 3">E3</strain>
    </source>
</reference>
<evidence type="ECO:0000313" key="3">
    <source>
        <dbReference type="Proteomes" id="UP000247459"/>
    </source>
</evidence>
<evidence type="ECO:0000313" key="2">
    <source>
        <dbReference type="EMBL" id="PYY29748.1"/>
    </source>
</evidence>
<keyword evidence="1" id="KW-1133">Transmembrane helix</keyword>
<dbReference type="AlphaFoldDB" id="A0A2W0CQ20"/>
<dbReference type="RefSeq" id="WP_110757994.1">
    <property type="nucleotide sequence ID" value="NZ_PRLG01000015.1"/>
</dbReference>
<comment type="caution">
    <text evidence="2">The sequence shown here is derived from an EMBL/GenBank/DDBJ whole genome shotgun (WGS) entry which is preliminary data.</text>
</comment>
<organism evidence="2 3">
    <name type="scientific">Paenibacillus illinoisensis</name>
    <dbReference type="NCBI Taxonomy" id="59845"/>
    <lineage>
        <taxon>Bacteria</taxon>
        <taxon>Bacillati</taxon>
        <taxon>Bacillota</taxon>
        <taxon>Bacilli</taxon>
        <taxon>Bacillales</taxon>
        <taxon>Paenibacillaceae</taxon>
        <taxon>Paenibacillus</taxon>
    </lineage>
</organism>